<accession>A0ABV7CM50</accession>
<dbReference type="Gene3D" id="2.40.420.20">
    <property type="match status" value="1"/>
</dbReference>
<dbReference type="Gene3D" id="2.40.50.100">
    <property type="match status" value="1"/>
</dbReference>
<protein>
    <submittedName>
        <fullName evidence="4">Efflux RND transporter periplasmic adaptor subunit</fullName>
    </submittedName>
</protein>
<dbReference type="Gene3D" id="1.10.287.470">
    <property type="entry name" value="Helix hairpin bin"/>
    <property type="match status" value="1"/>
</dbReference>
<dbReference type="EMBL" id="JBHRSD010000026">
    <property type="protein sequence ID" value="MFC3033694.1"/>
    <property type="molecule type" value="Genomic_DNA"/>
</dbReference>
<dbReference type="InterPro" id="IPR058792">
    <property type="entry name" value="Beta-barrel_RND_2"/>
</dbReference>
<comment type="similarity">
    <text evidence="1">Belongs to the membrane fusion protein (MFP) (TC 8.A.1) family.</text>
</comment>
<dbReference type="PANTHER" id="PTHR30469:SF11">
    <property type="entry name" value="BLL4320 PROTEIN"/>
    <property type="match status" value="1"/>
</dbReference>
<comment type="caution">
    <text evidence="4">The sequence shown here is derived from an EMBL/GenBank/DDBJ whole genome shotgun (WGS) entry which is preliminary data.</text>
</comment>
<gene>
    <name evidence="4" type="ORF">ACFOEE_14305</name>
</gene>
<dbReference type="InterPro" id="IPR006143">
    <property type="entry name" value="RND_pump_MFP"/>
</dbReference>
<proteinExistence type="inferred from homology"/>
<dbReference type="Proteomes" id="UP001595453">
    <property type="component" value="Unassembled WGS sequence"/>
</dbReference>
<feature type="coiled-coil region" evidence="2">
    <location>
        <begin position="104"/>
        <end position="158"/>
    </location>
</feature>
<dbReference type="Gene3D" id="2.40.30.170">
    <property type="match status" value="1"/>
</dbReference>
<evidence type="ECO:0000256" key="2">
    <source>
        <dbReference type="SAM" id="Coils"/>
    </source>
</evidence>
<dbReference type="SUPFAM" id="SSF111369">
    <property type="entry name" value="HlyD-like secretion proteins"/>
    <property type="match status" value="1"/>
</dbReference>
<evidence type="ECO:0000313" key="4">
    <source>
        <dbReference type="EMBL" id="MFC3033694.1"/>
    </source>
</evidence>
<evidence type="ECO:0000259" key="3">
    <source>
        <dbReference type="Pfam" id="PF25954"/>
    </source>
</evidence>
<dbReference type="Pfam" id="PF25954">
    <property type="entry name" value="Beta-barrel_RND_2"/>
    <property type="match status" value="1"/>
</dbReference>
<sequence length="370" mass="39684">MRYLPWTFAVATVATLGVGSLVLKSHIVEARNGQHGEQAALVDAFPAERSLHQSYLEVSGVVTAPQSLALVNELAGKISKIAMHSGEMVTQGDILLEIDHAEELAQLKAAKANLSQQINRVQRFTQLHASEKLSAQQLEEAQAQQAQFAAQVELLQVQIDKKILRAPFTGQVGIHNLQLGQFLPANTNITQLIGVASEVWIDFALPQSYPVLGKETAIEVLNIGSSQQAITGEIVSVAAEVSKQTRQLSYRATVDNANLAINQLVKVRVPVGAAESVFSVSHLAVIKDPLGDFVYALEADEHNTLRAVRLPVTLGERIGDQVLVLSGISEGMLIAGSGAFKLRQGLKTFVSDAEPVTVASQVQSIGEQAL</sequence>
<organism evidence="4 5">
    <name type="scientific">Pseudoalteromonas fenneropenaei</name>
    <dbReference type="NCBI Taxonomy" id="1737459"/>
    <lineage>
        <taxon>Bacteria</taxon>
        <taxon>Pseudomonadati</taxon>
        <taxon>Pseudomonadota</taxon>
        <taxon>Gammaproteobacteria</taxon>
        <taxon>Alteromonadales</taxon>
        <taxon>Pseudoalteromonadaceae</taxon>
        <taxon>Pseudoalteromonas</taxon>
    </lineage>
</organism>
<evidence type="ECO:0000313" key="5">
    <source>
        <dbReference type="Proteomes" id="UP001595453"/>
    </source>
</evidence>
<dbReference type="PANTHER" id="PTHR30469">
    <property type="entry name" value="MULTIDRUG RESISTANCE PROTEIN MDTA"/>
    <property type="match status" value="1"/>
</dbReference>
<dbReference type="NCBIfam" id="TIGR01730">
    <property type="entry name" value="RND_mfp"/>
    <property type="match status" value="1"/>
</dbReference>
<feature type="domain" description="CusB-like beta-barrel" evidence="3">
    <location>
        <begin position="198"/>
        <end position="259"/>
    </location>
</feature>
<evidence type="ECO:0000256" key="1">
    <source>
        <dbReference type="ARBA" id="ARBA00009477"/>
    </source>
</evidence>
<keyword evidence="5" id="KW-1185">Reference proteome</keyword>
<name>A0ABV7CM50_9GAMM</name>
<reference evidence="5" key="1">
    <citation type="journal article" date="2019" name="Int. J. Syst. Evol. Microbiol.">
        <title>The Global Catalogue of Microorganisms (GCM) 10K type strain sequencing project: providing services to taxonomists for standard genome sequencing and annotation.</title>
        <authorList>
            <consortium name="The Broad Institute Genomics Platform"/>
            <consortium name="The Broad Institute Genome Sequencing Center for Infectious Disease"/>
            <person name="Wu L."/>
            <person name="Ma J."/>
        </authorList>
    </citation>
    <scope>NUCLEOTIDE SEQUENCE [LARGE SCALE GENOMIC DNA]</scope>
    <source>
        <strain evidence="5">KCTC 42730</strain>
    </source>
</reference>
<dbReference type="RefSeq" id="WP_377125564.1">
    <property type="nucleotide sequence ID" value="NZ_JBHRSD010000026.1"/>
</dbReference>
<keyword evidence="2" id="KW-0175">Coiled coil</keyword>